<reference evidence="3 4" key="1">
    <citation type="submission" date="2020-05" db="EMBL/GenBank/DDBJ databases">
        <title>Identification and distribution of gene clusters putatively required for synthesis of sphingolipid metabolism inhibitors in phylogenetically diverse species of the filamentous fungus Fusarium.</title>
        <authorList>
            <person name="Kim H.-S."/>
            <person name="Busman M."/>
            <person name="Brown D.W."/>
            <person name="Divon H."/>
            <person name="Uhlig S."/>
            <person name="Proctor R.H."/>
        </authorList>
    </citation>
    <scope>NUCLEOTIDE SEQUENCE [LARGE SCALE GENOMIC DNA]</scope>
    <source>
        <strain evidence="3 4">NRRL 13617</strain>
    </source>
</reference>
<feature type="region of interest" description="Disordered" evidence="1">
    <location>
        <begin position="541"/>
        <end position="562"/>
    </location>
</feature>
<feature type="domain" description="Amidohydrolase 3" evidence="2">
    <location>
        <begin position="111"/>
        <end position="634"/>
    </location>
</feature>
<dbReference type="SUPFAM" id="SSF51338">
    <property type="entry name" value="Composite domain of metallo-dependent hydrolases"/>
    <property type="match status" value="1"/>
</dbReference>
<dbReference type="PANTHER" id="PTHR22642:SF2">
    <property type="entry name" value="PROTEIN LONG AFTER FAR-RED 3"/>
    <property type="match status" value="1"/>
</dbReference>
<proteinExistence type="predicted"/>
<organism evidence="3 4">
    <name type="scientific">Fusarium phyllophilum</name>
    <dbReference type="NCBI Taxonomy" id="47803"/>
    <lineage>
        <taxon>Eukaryota</taxon>
        <taxon>Fungi</taxon>
        <taxon>Dikarya</taxon>
        <taxon>Ascomycota</taxon>
        <taxon>Pezizomycotina</taxon>
        <taxon>Sordariomycetes</taxon>
        <taxon>Hypocreomycetidae</taxon>
        <taxon>Hypocreales</taxon>
        <taxon>Nectriaceae</taxon>
        <taxon>Fusarium</taxon>
        <taxon>Fusarium fujikuroi species complex</taxon>
    </lineage>
</organism>
<dbReference type="PANTHER" id="PTHR22642">
    <property type="entry name" value="IMIDAZOLONEPROPIONASE"/>
    <property type="match status" value="1"/>
</dbReference>
<sequence>MEAGADSSLGFDVAYQFGSSSNSYFSDISMKAPGSVCGLLLAVALLGSPGSAASKKSNKTVIADTVFHNGSIYSLDLLSTKYSALAVKDGYITFLGDEESIQPCIAKNTSVFNLKGRMMMPGLVDAHMHPISGGAGLLKCNMNFQPLGLSKVLEKIQSCLDDDKNKTDKDWLEVISLDYYALVDDTGGVTKKDLDRLKTKRPILVASADSHTFWVNSAALKVSSLSSKTKDPRNGKFERLPGSQELSGILQDSATSLLAGPAPPTAEDNVRSARAALKLFREEGVTSFQEAASSEDTALAFAAIKKEGGLTARGFFDYLVQPPNNTAGIDDLVKDVVNVTSNWNDKKELSPKPSMKWHAVKMFMDGVLLYPANTGSLIEPYFQPVSNTSMWAPKSDFGPKTYWDKETLSLTLTKLFKNNIDAQIHVDGDLAVRTALDALEELRNKNLKLRDYRVGFAHNEVTDPSDWPRFAELKADPIMSFQWSQASSVWLPNGVKSMGPRRSQYMEAFGELAKFGSAIVYGSDWPIDPLDEWLAIKAGVTRSGDPKNPHSPASQGAPYNGNGLPGLTLTRDQAIRAITTESARFLRADAYIGSLEVGKLADAIVLKANYFEVPEAHIARQKTLLTMVGGEVVYIADGIDFKNGVKAKFANDDDVGRMIKRRSVGGIQGRDLSEEGKRSVQRLQTRGACVHSHH</sequence>
<protein>
    <submittedName>
        <fullName evidence="3">Amidohydrolase ytcJ-like</fullName>
    </submittedName>
</protein>
<dbReference type="InterPro" id="IPR011059">
    <property type="entry name" value="Metal-dep_hydrolase_composite"/>
</dbReference>
<name>A0A8H5K642_9HYPO</name>
<accession>A0A8H5K642</accession>
<dbReference type="Gene3D" id="3.20.20.140">
    <property type="entry name" value="Metal-dependent hydrolases"/>
    <property type="match status" value="1"/>
</dbReference>
<evidence type="ECO:0000259" key="2">
    <source>
        <dbReference type="Pfam" id="PF07969"/>
    </source>
</evidence>
<keyword evidence="4" id="KW-1185">Reference proteome</keyword>
<dbReference type="InterPro" id="IPR032466">
    <property type="entry name" value="Metal_Hydrolase"/>
</dbReference>
<dbReference type="Gene3D" id="3.10.310.70">
    <property type="match status" value="1"/>
</dbReference>
<dbReference type="Gene3D" id="2.30.40.10">
    <property type="entry name" value="Urease, subunit C, domain 1"/>
    <property type="match status" value="1"/>
</dbReference>
<gene>
    <name evidence="3" type="ORF">FPHYL_3698</name>
</gene>
<evidence type="ECO:0000313" key="3">
    <source>
        <dbReference type="EMBL" id="KAF5566756.1"/>
    </source>
</evidence>
<comment type="caution">
    <text evidence="3">The sequence shown here is derived from an EMBL/GenBank/DDBJ whole genome shotgun (WGS) entry which is preliminary data.</text>
</comment>
<dbReference type="GO" id="GO:0016810">
    <property type="term" value="F:hydrolase activity, acting on carbon-nitrogen (but not peptide) bonds"/>
    <property type="evidence" value="ECO:0007669"/>
    <property type="project" value="InterPro"/>
</dbReference>
<dbReference type="AlphaFoldDB" id="A0A8H5K642"/>
<dbReference type="EMBL" id="JAAOAQ010000107">
    <property type="protein sequence ID" value="KAF5566756.1"/>
    <property type="molecule type" value="Genomic_DNA"/>
</dbReference>
<dbReference type="InterPro" id="IPR013108">
    <property type="entry name" value="Amidohydro_3"/>
</dbReference>
<dbReference type="Pfam" id="PF07969">
    <property type="entry name" value="Amidohydro_3"/>
    <property type="match status" value="1"/>
</dbReference>
<dbReference type="SUPFAM" id="SSF51556">
    <property type="entry name" value="Metallo-dependent hydrolases"/>
    <property type="match status" value="1"/>
</dbReference>
<evidence type="ECO:0000256" key="1">
    <source>
        <dbReference type="SAM" id="MobiDB-lite"/>
    </source>
</evidence>
<keyword evidence="3" id="KW-0378">Hydrolase</keyword>
<dbReference type="Proteomes" id="UP000582016">
    <property type="component" value="Unassembled WGS sequence"/>
</dbReference>
<dbReference type="OrthoDB" id="194468at2759"/>
<evidence type="ECO:0000313" key="4">
    <source>
        <dbReference type="Proteomes" id="UP000582016"/>
    </source>
</evidence>